<dbReference type="InterPro" id="IPR023796">
    <property type="entry name" value="Serpin_dom"/>
</dbReference>
<evidence type="ECO:0000256" key="1">
    <source>
        <dbReference type="ARBA" id="ARBA00022690"/>
    </source>
</evidence>
<gene>
    <name evidence="7" type="ORF">CINCED_3A016585</name>
</gene>
<dbReference type="InterPro" id="IPR042178">
    <property type="entry name" value="Serpin_sf_1"/>
</dbReference>
<feature type="chain" id="PRO_5023117054" evidence="5">
    <location>
        <begin position="20"/>
        <end position="859"/>
    </location>
</feature>
<feature type="compositionally biased region" description="Basic and acidic residues" evidence="4">
    <location>
        <begin position="286"/>
        <end position="302"/>
    </location>
</feature>
<dbReference type="PANTHER" id="PTHR11461">
    <property type="entry name" value="SERINE PROTEASE INHIBITOR, SERPIN"/>
    <property type="match status" value="1"/>
</dbReference>
<evidence type="ECO:0000256" key="5">
    <source>
        <dbReference type="SAM" id="SignalP"/>
    </source>
</evidence>
<dbReference type="Gene3D" id="3.30.497.10">
    <property type="entry name" value="Antithrombin, subunit I, domain 2"/>
    <property type="match status" value="1"/>
</dbReference>
<dbReference type="GO" id="GO:0004867">
    <property type="term" value="F:serine-type endopeptidase inhibitor activity"/>
    <property type="evidence" value="ECO:0007669"/>
    <property type="project" value="UniProtKB-KW"/>
</dbReference>
<keyword evidence="2" id="KW-0722">Serine protease inhibitor</keyword>
<accession>A0A5E4MLB4</accession>
<reference evidence="7 8" key="1">
    <citation type="submission" date="2019-08" db="EMBL/GenBank/DDBJ databases">
        <authorList>
            <person name="Alioto T."/>
            <person name="Alioto T."/>
            <person name="Gomez Garrido J."/>
        </authorList>
    </citation>
    <scope>NUCLEOTIDE SEQUENCE [LARGE SCALE GENOMIC DNA]</scope>
</reference>
<keyword evidence="8" id="KW-1185">Reference proteome</keyword>
<dbReference type="Proteomes" id="UP000325440">
    <property type="component" value="Unassembled WGS sequence"/>
</dbReference>
<dbReference type="InterPro" id="IPR036186">
    <property type="entry name" value="Serpin_sf"/>
</dbReference>
<evidence type="ECO:0000313" key="8">
    <source>
        <dbReference type="Proteomes" id="UP000325440"/>
    </source>
</evidence>
<evidence type="ECO:0000256" key="4">
    <source>
        <dbReference type="SAM" id="MobiDB-lite"/>
    </source>
</evidence>
<dbReference type="SUPFAM" id="SSF56574">
    <property type="entry name" value="Serpins"/>
    <property type="match status" value="2"/>
</dbReference>
<comment type="similarity">
    <text evidence="3">Belongs to the serpin family.</text>
</comment>
<feature type="domain" description="Serpin" evidence="6">
    <location>
        <begin position="580"/>
        <end position="852"/>
    </location>
</feature>
<evidence type="ECO:0000259" key="6">
    <source>
        <dbReference type="SMART" id="SM00093"/>
    </source>
</evidence>
<protein>
    <submittedName>
        <fullName evidence="7">Serpin domain</fullName>
    </submittedName>
</protein>
<dbReference type="GO" id="GO:0005615">
    <property type="term" value="C:extracellular space"/>
    <property type="evidence" value="ECO:0007669"/>
    <property type="project" value="InterPro"/>
</dbReference>
<name>A0A5E4MLB4_9HEMI</name>
<dbReference type="PANTHER" id="PTHR11461:SF130">
    <property type="entry name" value="SERPIN 85F"/>
    <property type="match status" value="1"/>
</dbReference>
<feature type="compositionally biased region" description="Polar residues" evidence="4">
    <location>
        <begin position="271"/>
        <end position="281"/>
    </location>
</feature>
<evidence type="ECO:0000256" key="2">
    <source>
        <dbReference type="ARBA" id="ARBA00022900"/>
    </source>
</evidence>
<feature type="signal peptide" evidence="5">
    <location>
        <begin position="1"/>
        <end position="19"/>
    </location>
</feature>
<evidence type="ECO:0000313" key="7">
    <source>
        <dbReference type="EMBL" id="VVC33015.1"/>
    </source>
</evidence>
<dbReference type="InterPro" id="IPR000215">
    <property type="entry name" value="Serpin_fam"/>
</dbReference>
<organism evidence="7 8">
    <name type="scientific">Cinara cedri</name>
    <dbReference type="NCBI Taxonomy" id="506608"/>
    <lineage>
        <taxon>Eukaryota</taxon>
        <taxon>Metazoa</taxon>
        <taxon>Ecdysozoa</taxon>
        <taxon>Arthropoda</taxon>
        <taxon>Hexapoda</taxon>
        <taxon>Insecta</taxon>
        <taxon>Pterygota</taxon>
        <taxon>Neoptera</taxon>
        <taxon>Paraneoptera</taxon>
        <taxon>Hemiptera</taxon>
        <taxon>Sternorrhyncha</taxon>
        <taxon>Aphidomorpha</taxon>
        <taxon>Aphidoidea</taxon>
        <taxon>Aphididae</taxon>
        <taxon>Lachninae</taxon>
        <taxon>Cinara</taxon>
    </lineage>
</organism>
<dbReference type="SMART" id="SM00093">
    <property type="entry name" value="SERPIN"/>
    <property type="match status" value="1"/>
</dbReference>
<keyword evidence="5" id="KW-0732">Signal</keyword>
<evidence type="ECO:0000256" key="3">
    <source>
        <dbReference type="RuleBase" id="RU000411"/>
    </source>
</evidence>
<proteinExistence type="inferred from homology"/>
<dbReference type="EMBL" id="CABPRJ010000962">
    <property type="protein sequence ID" value="VVC33015.1"/>
    <property type="molecule type" value="Genomic_DNA"/>
</dbReference>
<sequence length="859" mass="96574">MKIIWTIPILILHIYRITGSHLKDEYNQYSFYQKRPLSPRPLDAMTDLTNDLGVCVLRIIAAGGTVGNIAFSPFGLMAVSVLLYEGSSGYSALQIKQSLNLPWEILAVRIGVRDLNRYLKTYFKSDGFLNGLTMNREEVCLRPQFKRVLRLYGFDNPNNFLVDSCPESSTTTTTTTQPMPPMSVTTQGTVLTEMTPTSQVIQISTNITNGSASEISTVATEFPAKVTYLGDASFTISNINTNVTSTSPSMNSQTDTMVVDIETQPHIKPIESSTNQQRITDSINEEESKSSNEKEFISKKPNESITNISPPMNFQTDTMMTFVDSTTPIISNTMTAAATVTQVMSTDYNRNTINSKAEKIIDMTSVLDTNPIETTTSTTQLYKKTTDITFNTTSNVDILDAGNATILPSNSYVTSTKNEPDNTIVPSTENTLQTISDETTNMMNDQYALLENMVETMMSTTNKLTTGTDETTQSMDTSSTIEIIPSTKTIFNDDSSATKEFQTNIIPITSTDQTTSFTKFELNNNDIITVNENVLSTTVNSTNVTENEIINEAESNQHFQIAFLDKKTARSMASNDLPNFNVEFVVRKEDTQIDCNRTQKKNVIKPDRILTEYPNNSGISVKLRESKKRRRRYLEQYHGYNSNLFTGYRTEYGPPSGWIDRSSDPFFESKNFFNAGYRRIPYFTYTAVLPFGFIFELKSRVIEIPLDDPKYTLMILMPNHPDGLSELLLLLPTMSLRNIHNSLKPTAVHATIPTFRYTAKVDLTSALQQIGIQDVFYRYRADLSFMSPDARLFVNSLHQVVSVTAKKYNTPPIYEIQRKYVEHNFVVSKPFVYFVIDLHTKVSLIAGVITDPLASPIWI</sequence>
<dbReference type="InterPro" id="IPR042185">
    <property type="entry name" value="Serpin_sf_2"/>
</dbReference>
<dbReference type="Gene3D" id="2.30.39.10">
    <property type="entry name" value="Alpha-1-antitrypsin, domain 1"/>
    <property type="match status" value="1"/>
</dbReference>
<keyword evidence="1" id="KW-0646">Protease inhibitor</keyword>
<dbReference type="AlphaFoldDB" id="A0A5E4MLB4"/>
<dbReference type="OrthoDB" id="8179360at2759"/>
<feature type="region of interest" description="Disordered" evidence="4">
    <location>
        <begin position="269"/>
        <end position="310"/>
    </location>
</feature>
<dbReference type="Pfam" id="PF00079">
    <property type="entry name" value="Serpin"/>
    <property type="match status" value="1"/>
</dbReference>